<evidence type="ECO:0000313" key="2">
    <source>
        <dbReference type="EnsemblPlants" id="AET1Gv20418500.72"/>
    </source>
</evidence>
<feature type="compositionally biased region" description="Pro residues" evidence="1">
    <location>
        <begin position="102"/>
        <end position="111"/>
    </location>
</feature>
<feature type="compositionally biased region" description="Basic residues" evidence="1">
    <location>
        <begin position="76"/>
        <end position="89"/>
    </location>
</feature>
<reference evidence="3" key="2">
    <citation type="journal article" date="2017" name="Nat. Plants">
        <title>The Aegilops tauschii genome reveals multiple impacts of transposons.</title>
        <authorList>
            <person name="Zhao G."/>
            <person name="Zou C."/>
            <person name="Li K."/>
            <person name="Wang K."/>
            <person name="Li T."/>
            <person name="Gao L."/>
            <person name="Zhang X."/>
            <person name="Wang H."/>
            <person name="Yang Z."/>
            <person name="Liu X."/>
            <person name="Jiang W."/>
            <person name="Mao L."/>
            <person name="Kong X."/>
            <person name="Jiao Y."/>
            <person name="Jia J."/>
        </authorList>
    </citation>
    <scope>NUCLEOTIDE SEQUENCE [LARGE SCALE GENOMIC DNA]</scope>
    <source>
        <strain evidence="3">cv. AL8/78</strain>
    </source>
</reference>
<keyword evidence="3" id="KW-1185">Reference proteome</keyword>
<feature type="compositionally biased region" description="Low complexity" evidence="1">
    <location>
        <begin position="10"/>
        <end position="20"/>
    </location>
</feature>
<reference evidence="2" key="3">
    <citation type="journal article" date="2017" name="Nature">
        <title>Genome sequence of the progenitor of the wheat D genome Aegilops tauschii.</title>
        <authorList>
            <person name="Luo M.C."/>
            <person name="Gu Y.Q."/>
            <person name="Puiu D."/>
            <person name="Wang H."/>
            <person name="Twardziok S.O."/>
            <person name="Deal K.R."/>
            <person name="Huo N."/>
            <person name="Zhu T."/>
            <person name="Wang L."/>
            <person name="Wang Y."/>
            <person name="McGuire P.E."/>
            <person name="Liu S."/>
            <person name="Long H."/>
            <person name="Ramasamy R.K."/>
            <person name="Rodriguez J.C."/>
            <person name="Van S.L."/>
            <person name="Yuan L."/>
            <person name="Wang Z."/>
            <person name="Xia Z."/>
            <person name="Xiao L."/>
            <person name="Anderson O.D."/>
            <person name="Ouyang S."/>
            <person name="Liang Y."/>
            <person name="Zimin A.V."/>
            <person name="Pertea G."/>
            <person name="Qi P."/>
            <person name="Bennetzen J.L."/>
            <person name="Dai X."/>
            <person name="Dawson M.W."/>
            <person name="Muller H.G."/>
            <person name="Kugler K."/>
            <person name="Rivarola-Duarte L."/>
            <person name="Spannagl M."/>
            <person name="Mayer K.F.X."/>
            <person name="Lu F.H."/>
            <person name="Bevan M.W."/>
            <person name="Leroy P."/>
            <person name="Li P."/>
            <person name="You F.M."/>
            <person name="Sun Q."/>
            <person name="Liu Z."/>
            <person name="Lyons E."/>
            <person name="Wicker T."/>
            <person name="Salzberg S.L."/>
            <person name="Devos K.M."/>
            <person name="Dvorak J."/>
        </authorList>
    </citation>
    <scope>NUCLEOTIDE SEQUENCE [LARGE SCALE GENOMIC DNA]</scope>
    <source>
        <strain evidence="2">cv. AL8/78</strain>
    </source>
</reference>
<organism evidence="2 3">
    <name type="scientific">Aegilops tauschii subsp. strangulata</name>
    <name type="common">Goatgrass</name>
    <dbReference type="NCBI Taxonomy" id="200361"/>
    <lineage>
        <taxon>Eukaryota</taxon>
        <taxon>Viridiplantae</taxon>
        <taxon>Streptophyta</taxon>
        <taxon>Embryophyta</taxon>
        <taxon>Tracheophyta</taxon>
        <taxon>Spermatophyta</taxon>
        <taxon>Magnoliopsida</taxon>
        <taxon>Liliopsida</taxon>
        <taxon>Poales</taxon>
        <taxon>Poaceae</taxon>
        <taxon>BOP clade</taxon>
        <taxon>Pooideae</taxon>
        <taxon>Triticodae</taxon>
        <taxon>Triticeae</taxon>
        <taxon>Triticinae</taxon>
        <taxon>Aegilops</taxon>
    </lineage>
</organism>
<name>A0A452YHR4_AEGTS</name>
<proteinExistence type="predicted"/>
<evidence type="ECO:0000313" key="3">
    <source>
        <dbReference type="Proteomes" id="UP000015105"/>
    </source>
</evidence>
<reference evidence="2" key="4">
    <citation type="submission" date="2019-03" db="UniProtKB">
        <authorList>
            <consortium name="EnsemblPlants"/>
        </authorList>
    </citation>
    <scope>IDENTIFICATION</scope>
</reference>
<sequence length="195" mass="20874">TSALLPAPRPRVGARAASPRTAQLGGQPSPAGQAGRGRGHRSEQQRRPLSSTHTHHYFPLPPPDHPPTYQPPRRPISPHRHRYRRRRSSGSRSSRGTDELPLPFPSLPPAILPAKSLPLGDLARRSRSRSAPSCPQAFDPSLPRSPARAARQRIRRGEAQVDRYLRLAMKGPSGSSGGRDPWAPPPGSGGGGGGG</sequence>
<evidence type="ECO:0000256" key="1">
    <source>
        <dbReference type="SAM" id="MobiDB-lite"/>
    </source>
</evidence>
<dbReference type="AlphaFoldDB" id="A0A452YHR4"/>
<feature type="region of interest" description="Disordered" evidence="1">
    <location>
        <begin position="1"/>
        <end position="195"/>
    </location>
</feature>
<accession>A0A452YHR4</accession>
<dbReference type="EnsemblPlants" id="AET1Gv20418500.72">
    <property type="protein sequence ID" value="AET1Gv20418500.72"/>
    <property type="gene ID" value="AET1Gv20418500"/>
</dbReference>
<dbReference type="Gramene" id="AET1Gv20418500.72">
    <property type="protein sequence ID" value="AET1Gv20418500.72"/>
    <property type="gene ID" value="AET1Gv20418500"/>
</dbReference>
<dbReference type="Proteomes" id="UP000015105">
    <property type="component" value="Chromosome 1D"/>
</dbReference>
<feature type="compositionally biased region" description="Pro residues" evidence="1">
    <location>
        <begin position="59"/>
        <end position="75"/>
    </location>
</feature>
<protein>
    <submittedName>
        <fullName evidence="2">Uncharacterized protein</fullName>
    </submittedName>
</protein>
<reference evidence="3" key="1">
    <citation type="journal article" date="2014" name="Science">
        <title>Ancient hybridizations among the ancestral genomes of bread wheat.</title>
        <authorList>
            <consortium name="International Wheat Genome Sequencing Consortium,"/>
            <person name="Marcussen T."/>
            <person name="Sandve S.R."/>
            <person name="Heier L."/>
            <person name="Spannagl M."/>
            <person name="Pfeifer M."/>
            <person name="Jakobsen K.S."/>
            <person name="Wulff B.B."/>
            <person name="Steuernagel B."/>
            <person name="Mayer K.F."/>
            <person name="Olsen O.A."/>
        </authorList>
    </citation>
    <scope>NUCLEOTIDE SEQUENCE [LARGE SCALE GENOMIC DNA]</scope>
    <source>
        <strain evidence="3">cv. AL8/78</strain>
    </source>
</reference>
<reference evidence="2" key="5">
    <citation type="journal article" date="2021" name="G3 (Bethesda)">
        <title>Aegilops tauschii genome assembly Aet v5.0 features greater sequence contiguity and improved annotation.</title>
        <authorList>
            <person name="Wang L."/>
            <person name="Zhu T."/>
            <person name="Rodriguez J.C."/>
            <person name="Deal K.R."/>
            <person name="Dubcovsky J."/>
            <person name="McGuire P.E."/>
            <person name="Lux T."/>
            <person name="Spannagl M."/>
            <person name="Mayer K.F.X."/>
            <person name="Baldrich P."/>
            <person name="Meyers B.C."/>
            <person name="Huo N."/>
            <person name="Gu Y.Q."/>
            <person name="Zhou H."/>
            <person name="Devos K.M."/>
            <person name="Bennetzen J.L."/>
            <person name="Unver T."/>
            <person name="Budak H."/>
            <person name="Gulick P.J."/>
            <person name="Galiba G."/>
            <person name="Kalapos B."/>
            <person name="Nelson D.R."/>
            <person name="Li P."/>
            <person name="You F.M."/>
            <person name="Luo M.C."/>
            <person name="Dvorak J."/>
        </authorList>
    </citation>
    <scope>NUCLEOTIDE SEQUENCE [LARGE SCALE GENOMIC DNA]</scope>
    <source>
        <strain evidence="2">cv. AL8/78</strain>
    </source>
</reference>
<feature type="compositionally biased region" description="Basic and acidic residues" evidence="1">
    <location>
        <begin position="155"/>
        <end position="165"/>
    </location>
</feature>